<dbReference type="PANTHER" id="PTHR48100">
    <property type="entry name" value="BROAD-SPECIFICITY PHOSPHATASE YOR283W-RELATED"/>
    <property type="match status" value="1"/>
</dbReference>
<dbReference type="GO" id="GO:0005737">
    <property type="term" value="C:cytoplasm"/>
    <property type="evidence" value="ECO:0007669"/>
    <property type="project" value="TreeGrafter"/>
</dbReference>
<dbReference type="InterPro" id="IPR050275">
    <property type="entry name" value="PGM_Phosphatase"/>
</dbReference>
<dbReference type="AlphaFoldDB" id="A0A9W5UT00"/>
<evidence type="ECO:0000313" key="1">
    <source>
        <dbReference type="EMBL" id="GIJ35249.1"/>
    </source>
</evidence>
<dbReference type="RefSeq" id="WP_093411023.1">
    <property type="nucleotide sequence ID" value="NZ_BOPD01000028.1"/>
</dbReference>
<dbReference type="PANTHER" id="PTHR48100:SF1">
    <property type="entry name" value="HISTIDINE PHOSPHATASE FAMILY PROTEIN-RELATED"/>
    <property type="match status" value="1"/>
</dbReference>
<dbReference type="InterPro" id="IPR029033">
    <property type="entry name" value="His_PPase_superfam"/>
</dbReference>
<evidence type="ECO:0000313" key="2">
    <source>
        <dbReference type="Proteomes" id="UP000607311"/>
    </source>
</evidence>
<comment type="caution">
    <text evidence="1">The sequence shown here is derived from an EMBL/GenBank/DDBJ whole genome shotgun (WGS) entry which is preliminary data.</text>
</comment>
<gene>
    <name evidence="1" type="ORF">Vse01_43970</name>
</gene>
<sequence length="208" mass="22770">MRNLYVVTHPEATHHVDGLVGGWFDSDLTARGCAHAELIAQALAGRLSSAAGVEVFSSDLLRARRTAEVIGKRLASRVVLDTDLREKSYGEAGGRPQAWLDERFIPPPATGERMRHDEGVSGAETKWELAVRTYAALERILRSTVEHQVVVAHGGTATFLLAAWIGMPIDAAGLVGIRFSPGGITHLREDDFLHNRWIVQLNDTHHLA</sequence>
<dbReference type="Gene3D" id="3.40.50.1240">
    <property type="entry name" value="Phosphoglycerate mutase-like"/>
    <property type="match status" value="1"/>
</dbReference>
<proteinExistence type="predicted"/>
<dbReference type="CDD" id="cd07067">
    <property type="entry name" value="HP_PGM_like"/>
    <property type="match status" value="1"/>
</dbReference>
<dbReference type="GO" id="GO:0016791">
    <property type="term" value="F:phosphatase activity"/>
    <property type="evidence" value="ECO:0007669"/>
    <property type="project" value="TreeGrafter"/>
</dbReference>
<dbReference type="SUPFAM" id="SSF53254">
    <property type="entry name" value="Phosphoglycerate mutase-like"/>
    <property type="match status" value="1"/>
</dbReference>
<organism evidence="1 2">
    <name type="scientific">Micromonospora sediminimaris</name>
    <dbReference type="NCBI Taxonomy" id="547162"/>
    <lineage>
        <taxon>Bacteria</taxon>
        <taxon>Bacillati</taxon>
        <taxon>Actinomycetota</taxon>
        <taxon>Actinomycetes</taxon>
        <taxon>Micromonosporales</taxon>
        <taxon>Micromonosporaceae</taxon>
        <taxon>Micromonospora</taxon>
    </lineage>
</organism>
<dbReference type="EMBL" id="BOPD01000028">
    <property type="protein sequence ID" value="GIJ35249.1"/>
    <property type="molecule type" value="Genomic_DNA"/>
</dbReference>
<dbReference type="OrthoDB" id="9781415at2"/>
<dbReference type="Proteomes" id="UP000607311">
    <property type="component" value="Unassembled WGS sequence"/>
</dbReference>
<dbReference type="SMART" id="SM00855">
    <property type="entry name" value="PGAM"/>
    <property type="match status" value="1"/>
</dbReference>
<name>A0A9W5UT00_9ACTN</name>
<keyword evidence="2" id="KW-1185">Reference proteome</keyword>
<dbReference type="InterPro" id="IPR013078">
    <property type="entry name" value="His_Pase_superF_clade-1"/>
</dbReference>
<dbReference type="Pfam" id="PF00300">
    <property type="entry name" value="His_Phos_1"/>
    <property type="match status" value="1"/>
</dbReference>
<accession>A0A9W5UT00</accession>
<protein>
    <submittedName>
        <fullName evidence="1">Phosphoglycerate mutase</fullName>
    </submittedName>
</protein>
<reference evidence="1" key="1">
    <citation type="submission" date="2021-01" db="EMBL/GenBank/DDBJ databases">
        <title>Whole genome shotgun sequence of Verrucosispora sediminis NBRC 107745.</title>
        <authorList>
            <person name="Komaki H."/>
            <person name="Tamura T."/>
        </authorList>
    </citation>
    <scope>NUCLEOTIDE SEQUENCE</scope>
    <source>
        <strain evidence="1">NBRC 107745</strain>
    </source>
</reference>